<evidence type="ECO:0000256" key="2">
    <source>
        <dbReference type="SAM" id="SignalP"/>
    </source>
</evidence>
<accession>A0A8W8N8L6</accession>
<keyword evidence="2" id="KW-0732">Signal</keyword>
<protein>
    <submittedName>
        <fullName evidence="3">Uncharacterized protein</fullName>
    </submittedName>
</protein>
<dbReference type="EnsemblMetazoa" id="G5801.3">
    <property type="protein sequence ID" value="G5801.3:cds"/>
    <property type="gene ID" value="G5801"/>
</dbReference>
<reference evidence="3" key="1">
    <citation type="submission" date="2022-08" db="UniProtKB">
        <authorList>
            <consortium name="EnsemblMetazoa"/>
        </authorList>
    </citation>
    <scope>IDENTIFICATION</scope>
    <source>
        <strain evidence="3">05x7-T-G4-1.051#20</strain>
    </source>
</reference>
<keyword evidence="4" id="KW-1185">Reference proteome</keyword>
<evidence type="ECO:0000256" key="1">
    <source>
        <dbReference type="SAM" id="Phobius"/>
    </source>
</evidence>
<dbReference type="Proteomes" id="UP000005408">
    <property type="component" value="Unassembled WGS sequence"/>
</dbReference>
<keyword evidence="1" id="KW-0812">Transmembrane</keyword>
<name>A0A8W8N8L6_MAGGI</name>
<feature type="chain" id="PRO_5042432087" evidence="2">
    <location>
        <begin position="28"/>
        <end position="184"/>
    </location>
</feature>
<keyword evidence="1" id="KW-0472">Membrane</keyword>
<dbReference type="EnsemblMetazoa" id="G5801.1">
    <property type="protein sequence ID" value="G5801.1:cds"/>
    <property type="gene ID" value="G5801"/>
</dbReference>
<dbReference type="OrthoDB" id="6046769at2759"/>
<organism evidence="3 4">
    <name type="scientific">Magallana gigas</name>
    <name type="common">Pacific oyster</name>
    <name type="synonym">Crassostrea gigas</name>
    <dbReference type="NCBI Taxonomy" id="29159"/>
    <lineage>
        <taxon>Eukaryota</taxon>
        <taxon>Metazoa</taxon>
        <taxon>Spiralia</taxon>
        <taxon>Lophotrochozoa</taxon>
        <taxon>Mollusca</taxon>
        <taxon>Bivalvia</taxon>
        <taxon>Autobranchia</taxon>
        <taxon>Pteriomorphia</taxon>
        <taxon>Ostreida</taxon>
        <taxon>Ostreoidea</taxon>
        <taxon>Ostreidae</taxon>
        <taxon>Magallana</taxon>
    </lineage>
</organism>
<sequence>MAAQLQYFKKAFFLSLVLVSISHHVNAAVGQDEKCIVDKTKPASEEGNYMDCTDETLVAQGKTDCCAQDGSVGCCKPGERWGKMIAIGVGISVTFIVLALLYIYLFWCKRGTVPFLDRLFDRAKAKYYAAEDAMPCCASRTEQRKQAAEIMAKSKDQPALSLPEDVHDETSKDRWWDGQFIKNE</sequence>
<evidence type="ECO:0000313" key="4">
    <source>
        <dbReference type="Proteomes" id="UP000005408"/>
    </source>
</evidence>
<dbReference type="KEGG" id="crg:105328355"/>
<keyword evidence="1" id="KW-1133">Transmembrane helix</keyword>
<proteinExistence type="predicted"/>
<feature type="signal peptide" evidence="2">
    <location>
        <begin position="1"/>
        <end position="27"/>
    </location>
</feature>
<evidence type="ECO:0000313" key="3">
    <source>
        <dbReference type="EnsemblMetazoa" id="G5801.3:cds"/>
    </source>
</evidence>
<feature type="transmembrane region" description="Helical" evidence="1">
    <location>
        <begin position="85"/>
        <end position="107"/>
    </location>
</feature>
<dbReference type="RefSeq" id="XP_011427498.3">
    <property type="nucleotide sequence ID" value="XM_011429196.4"/>
</dbReference>
<dbReference type="OMA" id="ETSKDRW"/>
<dbReference type="GeneID" id="105328355"/>
<dbReference type="AlphaFoldDB" id="A0A8W8N8L6"/>